<keyword evidence="1" id="KW-0677">Repeat</keyword>
<dbReference type="OrthoDB" id="10037267at2759"/>
<dbReference type="GO" id="GO:0043025">
    <property type="term" value="C:neuronal cell body"/>
    <property type="evidence" value="ECO:0007669"/>
    <property type="project" value="TreeGrafter"/>
</dbReference>
<dbReference type="PANTHER" id="PTHR46054">
    <property type="entry name" value="MATERNAL EFFECT PROTEIN STAUFEN"/>
    <property type="match status" value="1"/>
</dbReference>
<proteinExistence type="predicted"/>
<feature type="compositionally biased region" description="Low complexity" evidence="4">
    <location>
        <begin position="203"/>
        <end position="212"/>
    </location>
</feature>
<feature type="compositionally biased region" description="Basic residues" evidence="4">
    <location>
        <begin position="93"/>
        <end position="106"/>
    </location>
</feature>
<dbReference type="PANTHER" id="PTHR46054:SF3">
    <property type="entry name" value="MATERNAL EFFECT PROTEIN STAUFEN"/>
    <property type="match status" value="1"/>
</dbReference>
<feature type="compositionally biased region" description="Basic and acidic residues" evidence="4">
    <location>
        <begin position="219"/>
        <end position="230"/>
    </location>
</feature>
<dbReference type="GO" id="GO:0010494">
    <property type="term" value="C:cytoplasmic stress granule"/>
    <property type="evidence" value="ECO:0007669"/>
    <property type="project" value="TreeGrafter"/>
</dbReference>
<protein>
    <submittedName>
        <fullName evidence="6">STAU</fullName>
    </submittedName>
</protein>
<feature type="region of interest" description="Disordered" evidence="4">
    <location>
        <begin position="193"/>
        <end position="233"/>
    </location>
</feature>
<comment type="caution">
    <text evidence="6">The sequence shown here is derived from an EMBL/GenBank/DDBJ whole genome shotgun (WGS) entry which is preliminary data.</text>
</comment>
<dbReference type="FunFam" id="3.30.160.20:FF:000007">
    <property type="entry name" value="Double-stranded RNA-binding protein Staufen homolog 1"/>
    <property type="match status" value="2"/>
</dbReference>
<gene>
    <name evidence="6" type="ORF">MEDL_61598</name>
</gene>
<keyword evidence="2 3" id="KW-0694">RNA-binding</keyword>
<dbReference type="SUPFAM" id="SSF54768">
    <property type="entry name" value="dsRNA-binding domain-like"/>
    <property type="match status" value="3"/>
</dbReference>
<dbReference type="GO" id="GO:0007281">
    <property type="term" value="P:germ cell development"/>
    <property type="evidence" value="ECO:0007669"/>
    <property type="project" value="TreeGrafter"/>
</dbReference>
<feature type="domain" description="DRBM" evidence="5">
    <location>
        <begin position="126"/>
        <end position="194"/>
    </location>
</feature>
<dbReference type="InterPro" id="IPR051740">
    <property type="entry name" value="DRBM-containing_protein"/>
</dbReference>
<evidence type="ECO:0000256" key="4">
    <source>
        <dbReference type="SAM" id="MobiDB-lite"/>
    </source>
</evidence>
<dbReference type="GO" id="GO:0035418">
    <property type="term" value="P:protein localization to synapse"/>
    <property type="evidence" value="ECO:0007669"/>
    <property type="project" value="TreeGrafter"/>
</dbReference>
<name>A0A8S3V4S2_MYTED</name>
<dbReference type="GO" id="GO:0005886">
    <property type="term" value="C:plasma membrane"/>
    <property type="evidence" value="ECO:0007669"/>
    <property type="project" value="TreeGrafter"/>
</dbReference>
<sequence length="347" mass="38980">MVGITSCLNIDILTIHHRITTEECTIIDEKDLLKSEISLVHEIALRRNLNVIFDVIRESGPPHMKSFVTKCRNGEFETEAEGASPLPPMAQRPKNKQNQNKKKSKNIIKVQNQMQKTDPNYGVGINPISRLIQIQQAEQKKEPVFTLITERSLLRRREFVMQVQIEDKTCTGVGPNKKLAKRHAAEQMLTLLGYNKPSPQPTKPAIKTATTPEQTTGSAEKKVTFQEKPETATPVDARAITTERLSNYTSGTQNMYQAQPPMTEPLVFGAGHMRPELQLRDIATKSKLEIKFDEFAGKNTEILCRVTLLTNPHQMFHGTGPNSDYAKDAAALEALKFLAELGRKKLK</sequence>
<dbReference type="GO" id="GO:0032839">
    <property type="term" value="C:dendrite cytoplasm"/>
    <property type="evidence" value="ECO:0007669"/>
    <property type="project" value="GOC"/>
</dbReference>
<keyword evidence="7" id="KW-1185">Reference proteome</keyword>
<dbReference type="Pfam" id="PF16482">
    <property type="entry name" value="Staufen_C"/>
    <property type="match status" value="1"/>
</dbReference>
<evidence type="ECO:0000256" key="1">
    <source>
        <dbReference type="ARBA" id="ARBA00022737"/>
    </source>
</evidence>
<feature type="region of interest" description="Disordered" evidence="4">
    <location>
        <begin position="78"/>
        <end position="106"/>
    </location>
</feature>
<evidence type="ECO:0000259" key="5">
    <source>
        <dbReference type="PROSITE" id="PS50137"/>
    </source>
</evidence>
<dbReference type="GO" id="GO:0008298">
    <property type="term" value="P:intracellular mRNA localization"/>
    <property type="evidence" value="ECO:0007669"/>
    <property type="project" value="TreeGrafter"/>
</dbReference>
<dbReference type="EMBL" id="CAJPWZ010003009">
    <property type="protein sequence ID" value="CAG2249849.1"/>
    <property type="molecule type" value="Genomic_DNA"/>
</dbReference>
<evidence type="ECO:0000256" key="3">
    <source>
        <dbReference type="PROSITE-ProRule" id="PRU00266"/>
    </source>
</evidence>
<evidence type="ECO:0000313" key="6">
    <source>
        <dbReference type="EMBL" id="CAG2249849.1"/>
    </source>
</evidence>
<dbReference type="Gene3D" id="3.30.160.20">
    <property type="match status" value="3"/>
</dbReference>
<dbReference type="GO" id="GO:0003729">
    <property type="term" value="F:mRNA binding"/>
    <property type="evidence" value="ECO:0007669"/>
    <property type="project" value="TreeGrafter"/>
</dbReference>
<dbReference type="Proteomes" id="UP000683360">
    <property type="component" value="Unassembled WGS sequence"/>
</dbReference>
<evidence type="ECO:0000313" key="7">
    <source>
        <dbReference type="Proteomes" id="UP000683360"/>
    </source>
</evidence>
<dbReference type="InterPro" id="IPR014720">
    <property type="entry name" value="dsRBD_dom"/>
</dbReference>
<dbReference type="InterPro" id="IPR032478">
    <property type="entry name" value="Staufen_C"/>
</dbReference>
<dbReference type="Pfam" id="PF00035">
    <property type="entry name" value="dsrm"/>
    <property type="match status" value="2"/>
</dbReference>
<evidence type="ECO:0000256" key="2">
    <source>
        <dbReference type="ARBA" id="ARBA00022884"/>
    </source>
</evidence>
<feature type="domain" description="DRBM" evidence="5">
    <location>
        <begin position="274"/>
        <end position="340"/>
    </location>
</feature>
<dbReference type="GO" id="GO:0098964">
    <property type="term" value="P:anterograde dendritic transport of messenger ribonucleoprotein complex"/>
    <property type="evidence" value="ECO:0007669"/>
    <property type="project" value="TreeGrafter"/>
</dbReference>
<dbReference type="AlphaFoldDB" id="A0A8S3V4S2"/>
<organism evidence="6 7">
    <name type="scientific">Mytilus edulis</name>
    <name type="common">Blue mussel</name>
    <dbReference type="NCBI Taxonomy" id="6550"/>
    <lineage>
        <taxon>Eukaryota</taxon>
        <taxon>Metazoa</taxon>
        <taxon>Spiralia</taxon>
        <taxon>Lophotrochozoa</taxon>
        <taxon>Mollusca</taxon>
        <taxon>Bivalvia</taxon>
        <taxon>Autobranchia</taxon>
        <taxon>Pteriomorphia</taxon>
        <taxon>Mytilida</taxon>
        <taxon>Mytiloidea</taxon>
        <taxon>Mytilidae</taxon>
        <taxon>Mytilinae</taxon>
        <taxon>Mytilus</taxon>
    </lineage>
</organism>
<dbReference type="SMART" id="SM00358">
    <property type="entry name" value="DSRM"/>
    <property type="match status" value="3"/>
</dbReference>
<dbReference type="PROSITE" id="PS50137">
    <property type="entry name" value="DS_RBD"/>
    <property type="match status" value="2"/>
</dbReference>
<dbReference type="GO" id="GO:0003725">
    <property type="term" value="F:double-stranded RNA binding"/>
    <property type="evidence" value="ECO:0007669"/>
    <property type="project" value="TreeGrafter"/>
</dbReference>
<reference evidence="6" key="1">
    <citation type="submission" date="2021-03" db="EMBL/GenBank/DDBJ databases">
        <authorList>
            <person name="Bekaert M."/>
        </authorList>
    </citation>
    <scope>NUCLEOTIDE SEQUENCE</scope>
</reference>
<accession>A0A8S3V4S2</accession>